<evidence type="ECO:0000256" key="1">
    <source>
        <dbReference type="ARBA" id="ARBA00004138"/>
    </source>
</evidence>
<feature type="compositionally biased region" description="Polar residues" evidence="6">
    <location>
        <begin position="81"/>
        <end position="100"/>
    </location>
</feature>
<keyword evidence="5" id="KW-0966">Cell projection</keyword>
<organism evidence="8 9">
    <name type="scientific">Blyttiomyces helicus</name>
    <dbReference type="NCBI Taxonomy" id="388810"/>
    <lineage>
        <taxon>Eukaryota</taxon>
        <taxon>Fungi</taxon>
        <taxon>Fungi incertae sedis</taxon>
        <taxon>Chytridiomycota</taxon>
        <taxon>Chytridiomycota incertae sedis</taxon>
        <taxon>Chytridiomycetes</taxon>
        <taxon>Chytridiomycetes incertae sedis</taxon>
        <taxon>Blyttiomyces</taxon>
    </lineage>
</organism>
<evidence type="ECO:0000313" key="9">
    <source>
        <dbReference type="Proteomes" id="UP000269721"/>
    </source>
</evidence>
<dbReference type="Pfam" id="PF13864">
    <property type="entry name" value="Enkurin"/>
    <property type="match status" value="1"/>
</dbReference>
<dbReference type="InterPro" id="IPR052102">
    <property type="entry name" value="Enkurin_domain-protein"/>
</dbReference>
<reference evidence="9" key="1">
    <citation type="journal article" date="2018" name="Nat. Microbiol.">
        <title>Leveraging single-cell genomics to expand the fungal tree of life.</title>
        <authorList>
            <person name="Ahrendt S.R."/>
            <person name="Quandt C.A."/>
            <person name="Ciobanu D."/>
            <person name="Clum A."/>
            <person name="Salamov A."/>
            <person name="Andreopoulos B."/>
            <person name="Cheng J.F."/>
            <person name="Woyke T."/>
            <person name="Pelin A."/>
            <person name="Henrissat B."/>
            <person name="Reynolds N.K."/>
            <person name="Benny G.L."/>
            <person name="Smith M.E."/>
            <person name="James T.Y."/>
            <person name="Grigoriev I.V."/>
        </authorList>
    </citation>
    <scope>NUCLEOTIDE SEQUENCE [LARGE SCALE GENOMIC DNA]</scope>
</reference>
<keyword evidence="9" id="KW-1185">Reference proteome</keyword>
<dbReference type="PANTHER" id="PTHR21490">
    <property type="entry name" value="ENKURIN-RELATED"/>
    <property type="match status" value="1"/>
</dbReference>
<evidence type="ECO:0000259" key="7">
    <source>
        <dbReference type="PROSITE" id="PS51665"/>
    </source>
</evidence>
<keyword evidence="4" id="KW-0206">Cytoskeleton</keyword>
<feature type="region of interest" description="Disordered" evidence="6">
    <location>
        <begin position="1"/>
        <end position="24"/>
    </location>
</feature>
<feature type="compositionally biased region" description="Basic residues" evidence="6">
    <location>
        <begin position="1"/>
        <end position="10"/>
    </location>
</feature>
<evidence type="ECO:0000256" key="2">
    <source>
        <dbReference type="ARBA" id="ARBA00004245"/>
    </source>
</evidence>
<evidence type="ECO:0000313" key="8">
    <source>
        <dbReference type="EMBL" id="RKO89129.1"/>
    </source>
</evidence>
<feature type="compositionally biased region" description="Low complexity" evidence="6">
    <location>
        <begin position="105"/>
        <end position="119"/>
    </location>
</feature>
<dbReference type="OrthoDB" id="10264920at2759"/>
<feature type="compositionally biased region" description="Basic and acidic residues" evidence="6">
    <location>
        <begin position="129"/>
        <end position="148"/>
    </location>
</feature>
<gene>
    <name evidence="8" type="ORF">BDK51DRAFT_23538</name>
</gene>
<comment type="subcellular location">
    <subcellularLocation>
        <location evidence="1">Cell projection</location>
        <location evidence="1">Cilium</location>
    </subcellularLocation>
    <subcellularLocation>
        <location evidence="2">Cytoplasm</location>
        <location evidence="2">Cytoskeleton</location>
    </subcellularLocation>
</comment>
<sequence length="267" mass="30344">MEARKTHLRHMAGSAVGDLLKPSRGLRDDIVRAGGTPKDHAKQNKLMLKDLQKANKAKKEDMQKPAPAPFKMKQFEDVPSKLQTRRPSVSNTPFSSSTPVLVTESRPSTASSTSSRGSGKNFININASKARESPTPRTPRTPDLKQTERKTKMGEIPKYLVDRKMEWATKERERLKKLEEQKIPPGMMVMPEQERLETLKFLEQNRDTILSDMGRFPVVIETTSMKRRKAELDEKLRETEAAVEVFSRGEVLVNRREYDARTARAAT</sequence>
<keyword evidence="3" id="KW-0963">Cytoplasm</keyword>
<proteinExistence type="predicted"/>
<feature type="region of interest" description="Disordered" evidence="6">
    <location>
        <begin position="51"/>
        <end position="148"/>
    </location>
</feature>
<dbReference type="InterPro" id="IPR027012">
    <property type="entry name" value="Enkurin_dom"/>
</dbReference>
<dbReference type="EMBL" id="KZ996274">
    <property type="protein sequence ID" value="RKO89129.1"/>
    <property type="molecule type" value="Genomic_DNA"/>
</dbReference>
<dbReference type="GO" id="GO:0005929">
    <property type="term" value="C:cilium"/>
    <property type="evidence" value="ECO:0007669"/>
    <property type="project" value="UniProtKB-SubCell"/>
</dbReference>
<accession>A0A4P9W9A3</accession>
<dbReference type="PROSITE" id="PS51665">
    <property type="entry name" value="ENKURIN"/>
    <property type="match status" value="1"/>
</dbReference>
<feature type="domain" description="Enkurin" evidence="7">
    <location>
        <begin position="162"/>
        <end position="254"/>
    </location>
</feature>
<dbReference type="Proteomes" id="UP000269721">
    <property type="component" value="Unassembled WGS sequence"/>
</dbReference>
<evidence type="ECO:0000256" key="4">
    <source>
        <dbReference type="ARBA" id="ARBA00023212"/>
    </source>
</evidence>
<protein>
    <submittedName>
        <fullName evidence="8">Calmodulin-binding-domain-containing protein</fullName>
    </submittedName>
</protein>
<dbReference type="AlphaFoldDB" id="A0A4P9W9A3"/>
<dbReference type="GO" id="GO:0005881">
    <property type="term" value="C:cytoplasmic microtubule"/>
    <property type="evidence" value="ECO:0007669"/>
    <property type="project" value="TreeGrafter"/>
</dbReference>
<name>A0A4P9W9A3_9FUNG</name>
<dbReference type="PANTHER" id="PTHR21490:SF2">
    <property type="entry name" value="ENKURIN DOMAIN-CONTAINING PROTEIN 1"/>
    <property type="match status" value="1"/>
</dbReference>
<evidence type="ECO:0000256" key="5">
    <source>
        <dbReference type="ARBA" id="ARBA00023273"/>
    </source>
</evidence>
<evidence type="ECO:0000256" key="3">
    <source>
        <dbReference type="ARBA" id="ARBA00022490"/>
    </source>
</evidence>
<evidence type="ECO:0000256" key="6">
    <source>
        <dbReference type="SAM" id="MobiDB-lite"/>
    </source>
</evidence>
<feature type="compositionally biased region" description="Basic and acidic residues" evidence="6">
    <location>
        <begin position="51"/>
        <end position="63"/>
    </location>
</feature>